<keyword evidence="2" id="KW-1185">Reference proteome</keyword>
<dbReference type="CDD" id="cd14728">
    <property type="entry name" value="Ere-like"/>
    <property type="match status" value="1"/>
</dbReference>
<protein>
    <submittedName>
        <fullName evidence="1">Erythromycin esterase family protein</fullName>
    </submittedName>
</protein>
<dbReference type="InterPro" id="IPR052036">
    <property type="entry name" value="Hydrolase/PRTase-associated"/>
</dbReference>
<name>A0A975G5R5_9BACT</name>
<reference evidence="1" key="1">
    <citation type="submission" date="2021-04" db="EMBL/GenBank/DDBJ databases">
        <title>Luteolibacter sp. 32A isolated from the skin of an Anderson's salamander (Ambystoma andersonii).</title>
        <authorList>
            <person name="Spergser J."/>
            <person name="Busse H.-J."/>
        </authorList>
    </citation>
    <scope>NUCLEOTIDE SEQUENCE</scope>
    <source>
        <strain evidence="1">32A</strain>
    </source>
</reference>
<dbReference type="SUPFAM" id="SSF159501">
    <property type="entry name" value="EreA/ChaN-like"/>
    <property type="match status" value="1"/>
</dbReference>
<accession>A0A975G5R5</accession>
<proteinExistence type="predicted"/>
<sequence length="428" mass="49092">MAAATRSLENERDLLVQKAGLADFVLIGEASHGTREFYETRADLTRSLIERHGFRVIALEADWPDMLRVHRYASGSAEEHDANESLGDFRRFPRWMWRNETMPPFVDWLREWNRPLADGLVGIFGMDLYSLHSSIDAVLAYLEKVDKQAAARARERYACFDHFGTDPQLYGFATEKEGIESCEDEVIAQLLDIRKRKTLESPSDDPEKLFPTEQNAAVVANAERYYRAMFRGRNASWNLRDAHMDETIRTLARHYHLAGEDAKVIVWAHNSHLGDFRATEMSRRGEWNVGQLLKQRLGKRVFSIGFSSFAGTVTAADHWNEEPRRITMNPGLPGSYEEFFHRIGRESFWLDLTEEGDAVDSLREPMLQRAIGVIYRPLTERHSHYFYSCLPDQFDAIIHIDQTTAIHPLDHSAAPARDRPSADPAGRI</sequence>
<dbReference type="Proteomes" id="UP000676169">
    <property type="component" value="Chromosome"/>
</dbReference>
<dbReference type="GO" id="GO:0046677">
    <property type="term" value="P:response to antibiotic"/>
    <property type="evidence" value="ECO:0007669"/>
    <property type="project" value="InterPro"/>
</dbReference>
<dbReference type="PIRSF" id="PIRSF036794">
    <property type="entry name" value="UCP_erythr_ester"/>
    <property type="match status" value="1"/>
</dbReference>
<dbReference type="AlphaFoldDB" id="A0A975G5R5"/>
<dbReference type="EMBL" id="CP073100">
    <property type="protein sequence ID" value="QUE49256.1"/>
    <property type="molecule type" value="Genomic_DNA"/>
</dbReference>
<dbReference type="Gene3D" id="1.20.1440.30">
    <property type="entry name" value="Biosynthetic Protein domain"/>
    <property type="match status" value="1"/>
</dbReference>
<dbReference type="Gene3D" id="3.40.1660.10">
    <property type="entry name" value="EreA-like (biosynthetic domain)"/>
    <property type="match status" value="1"/>
</dbReference>
<gene>
    <name evidence="1" type="ORF">KBB96_10260</name>
</gene>
<dbReference type="KEGG" id="lamb:KBB96_10260"/>
<organism evidence="1 2">
    <name type="scientific">Luteolibacter ambystomatis</name>
    <dbReference type="NCBI Taxonomy" id="2824561"/>
    <lineage>
        <taxon>Bacteria</taxon>
        <taxon>Pseudomonadati</taxon>
        <taxon>Verrucomicrobiota</taxon>
        <taxon>Verrucomicrobiia</taxon>
        <taxon>Verrucomicrobiales</taxon>
        <taxon>Verrucomicrobiaceae</taxon>
        <taxon>Luteolibacter</taxon>
    </lineage>
</organism>
<dbReference type="Gene3D" id="3.30.1870.10">
    <property type="entry name" value="EreA-like, domain 2"/>
    <property type="match status" value="1"/>
</dbReference>
<dbReference type="RefSeq" id="WP_211629248.1">
    <property type="nucleotide sequence ID" value="NZ_CP073100.1"/>
</dbReference>
<dbReference type="Pfam" id="PF05139">
    <property type="entry name" value="Erythro_esteras"/>
    <property type="match status" value="1"/>
</dbReference>
<dbReference type="PANTHER" id="PTHR31299">
    <property type="entry name" value="ESTERASE, PUTATIVE (AFU_ORTHOLOGUE AFUA_1G05850)-RELATED"/>
    <property type="match status" value="1"/>
</dbReference>
<dbReference type="PANTHER" id="PTHR31299:SF0">
    <property type="entry name" value="ESTERASE, PUTATIVE (AFU_ORTHOLOGUE AFUA_1G05850)-RELATED"/>
    <property type="match status" value="1"/>
</dbReference>
<evidence type="ECO:0000313" key="1">
    <source>
        <dbReference type="EMBL" id="QUE49256.1"/>
    </source>
</evidence>
<evidence type="ECO:0000313" key="2">
    <source>
        <dbReference type="Proteomes" id="UP000676169"/>
    </source>
</evidence>
<dbReference type="InterPro" id="IPR007815">
    <property type="entry name" value="Emycin_Estase"/>
</dbReference>
<dbReference type="InterPro" id="IPR014622">
    <property type="entry name" value="UCP036794_erythomycin"/>
</dbReference>